<proteinExistence type="predicted"/>
<accession>A0ABQ5S1U4</accession>
<feature type="compositionally biased region" description="Pro residues" evidence="1">
    <location>
        <begin position="306"/>
        <end position="334"/>
    </location>
</feature>
<feature type="chain" id="PRO_5045198299" description="Membrane-associated protein" evidence="2">
    <location>
        <begin position="27"/>
        <end position="377"/>
    </location>
</feature>
<organism evidence="3 4">
    <name type="scientific">Volvox africanus</name>
    <dbReference type="NCBI Taxonomy" id="51714"/>
    <lineage>
        <taxon>Eukaryota</taxon>
        <taxon>Viridiplantae</taxon>
        <taxon>Chlorophyta</taxon>
        <taxon>core chlorophytes</taxon>
        <taxon>Chlorophyceae</taxon>
        <taxon>CS clade</taxon>
        <taxon>Chlamydomonadales</taxon>
        <taxon>Volvocaceae</taxon>
        <taxon>Volvox</taxon>
    </lineage>
</organism>
<dbReference type="Proteomes" id="UP001165090">
    <property type="component" value="Unassembled WGS sequence"/>
</dbReference>
<comment type="caution">
    <text evidence="3">The sequence shown here is derived from an EMBL/GenBank/DDBJ whole genome shotgun (WGS) entry which is preliminary data.</text>
</comment>
<reference evidence="3 4" key="1">
    <citation type="journal article" date="2023" name="IScience">
        <title>Expanded male sex-determining region conserved during the evolution of homothallism in the green alga Volvox.</title>
        <authorList>
            <person name="Yamamoto K."/>
            <person name="Matsuzaki R."/>
            <person name="Mahakham W."/>
            <person name="Heman W."/>
            <person name="Sekimoto H."/>
            <person name="Kawachi M."/>
            <person name="Minakuchi Y."/>
            <person name="Toyoda A."/>
            <person name="Nozaki H."/>
        </authorList>
    </citation>
    <scope>NUCLEOTIDE SEQUENCE [LARGE SCALE GENOMIC DNA]</scope>
    <source>
        <strain evidence="3 4">NIES-4468</strain>
    </source>
</reference>
<evidence type="ECO:0000256" key="2">
    <source>
        <dbReference type="SAM" id="SignalP"/>
    </source>
</evidence>
<feature type="signal peptide" evidence="2">
    <location>
        <begin position="1"/>
        <end position="26"/>
    </location>
</feature>
<dbReference type="EMBL" id="BSDZ01000016">
    <property type="protein sequence ID" value="GLI63850.1"/>
    <property type="molecule type" value="Genomic_DNA"/>
</dbReference>
<keyword evidence="2" id="KW-0732">Signal</keyword>
<evidence type="ECO:0000313" key="3">
    <source>
        <dbReference type="EMBL" id="GLI63850.1"/>
    </source>
</evidence>
<evidence type="ECO:0008006" key="5">
    <source>
        <dbReference type="Google" id="ProtNLM"/>
    </source>
</evidence>
<evidence type="ECO:0000313" key="4">
    <source>
        <dbReference type="Proteomes" id="UP001165090"/>
    </source>
</evidence>
<evidence type="ECO:0000256" key="1">
    <source>
        <dbReference type="SAM" id="MobiDB-lite"/>
    </source>
</evidence>
<name>A0ABQ5S1U4_9CHLO</name>
<keyword evidence="4" id="KW-1185">Reference proteome</keyword>
<sequence>MTRSLNRTVVLAFGTMFAMLARCTYSMYNPCQTLAPISRGDAFPLGLVLVPSISASYLANLTVSNGGICNTSFQDFLIANYNASLAIFNLRMDRLQVLKVPFPDIVFSMYMASQPRLSVVAFRGNVTSQPIYIASGNTSETNGAGFMVSTALLLRFDLGQLRYLQWYDMTCNECGGVRSELCIHSNQASVQACATPLTSCTCANSTRTNCSLADDVFDVCSTAINAAWLGTDSKSAVMRTGPQVQRLNAYSITSLFNQARNKFMELKDFVYSNVASSWNNINQDALNQYTGFEGGLSQYARSSLPSSPPSLSPPPSPLPPVPSPLPRSPQPPPNSMSGRRLTQEGESSGNGPLIECSSAESEAADSDKDPYSVVLSK</sequence>
<gene>
    <name evidence="3" type="ORF">VaNZ11_006953</name>
</gene>
<feature type="region of interest" description="Disordered" evidence="1">
    <location>
        <begin position="300"/>
        <end position="377"/>
    </location>
</feature>
<protein>
    <recommendedName>
        <fullName evidence="5">Membrane-associated protein</fullName>
    </recommendedName>
</protein>